<feature type="compositionally biased region" description="Basic and acidic residues" evidence="3">
    <location>
        <begin position="1382"/>
        <end position="1402"/>
    </location>
</feature>
<dbReference type="PROSITE" id="PS50297">
    <property type="entry name" value="ANK_REP_REGION"/>
    <property type="match status" value="5"/>
</dbReference>
<evidence type="ECO:0000259" key="4">
    <source>
        <dbReference type="Pfam" id="PF22939"/>
    </source>
</evidence>
<feature type="compositionally biased region" description="Low complexity" evidence="3">
    <location>
        <begin position="1042"/>
        <end position="1053"/>
    </location>
</feature>
<keyword evidence="2" id="KW-0040">ANK repeat</keyword>
<dbReference type="Pfam" id="PF00023">
    <property type="entry name" value="Ank"/>
    <property type="match status" value="1"/>
</dbReference>
<dbReference type="InterPro" id="IPR036770">
    <property type="entry name" value="Ankyrin_rpt-contain_sf"/>
</dbReference>
<dbReference type="PANTHER" id="PTHR10039">
    <property type="entry name" value="AMELOGENIN"/>
    <property type="match status" value="1"/>
</dbReference>
<name>A0A3D8S895_9HELO</name>
<dbReference type="SUPFAM" id="SSF52540">
    <property type="entry name" value="P-loop containing nucleoside triphosphate hydrolases"/>
    <property type="match status" value="1"/>
</dbReference>
<evidence type="ECO:0000256" key="2">
    <source>
        <dbReference type="PROSITE-ProRule" id="PRU00023"/>
    </source>
</evidence>
<keyword evidence="1" id="KW-0677">Repeat</keyword>
<feature type="repeat" description="ANK" evidence="2">
    <location>
        <begin position="723"/>
        <end position="755"/>
    </location>
</feature>
<dbReference type="STRING" id="1849047.A0A3D8S895"/>
<feature type="domain" description="GPI inositol-deacylase winged helix" evidence="4">
    <location>
        <begin position="477"/>
        <end position="552"/>
    </location>
</feature>
<evidence type="ECO:0000256" key="1">
    <source>
        <dbReference type="ARBA" id="ARBA00022737"/>
    </source>
</evidence>
<feature type="repeat" description="ANK" evidence="2">
    <location>
        <begin position="657"/>
        <end position="689"/>
    </location>
</feature>
<dbReference type="Proteomes" id="UP000256645">
    <property type="component" value="Unassembled WGS sequence"/>
</dbReference>
<dbReference type="Pfam" id="PF22939">
    <property type="entry name" value="WHD_GPIID"/>
    <property type="match status" value="1"/>
</dbReference>
<dbReference type="Gene3D" id="3.40.50.300">
    <property type="entry name" value="P-loop containing nucleotide triphosphate hydrolases"/>
    <property type="match status" value="1"/>
</dbReference>
<evidence type="ECO:0000313" key="6">
    <source>
        <dbReference type="EMBL" id="RDW82341.1"/>
    </source>
</evidence>
<feature type="repeat" description="ANK" evidence="2">
    <location>
        <begin position="690"/>
        <end position="722"/>
    </location>
</feature>
<dbReference type="PRINTS" id="PR01415">
    <property type="entry name" value="ANKYRIN"/>
</dbReference>
<evidence type="ECO:0000313" key="7">
    <source>
        <dbReference type="Proteomes" id="UP000256645"/>
    </source>
</evidence>
<proteinExistence type="predicted"/>
<dbReference type="SMART" id="SM00248">
    <property type="entry name" value="ANK"/>
    <property type="match status" value="6"/>
</dbReference>
<dbReference type="EMBL" id="PDLM01000003">
    <property type="protein sequence ID" value="RDW82341.1"/>
    <property type="molecule type" value="Genomic_DNA"/>
</dbReference>
<dbReference type="PANTHER" id="PTHR10039:SF15">
    <property type="entry name" value="NACHT DOMAIN-CONTAINING PROTEIN"/>
    <property type="match status" value="1"/>
</dbReference>
<dbReference type="InterPro" id="IPR002110">
    <property type="entry name" value="Ankyrin_rpt"/>
</dbReference>
<evidence type="ECO:0000259" key="5">
    <source>
        <dbReference type="Pfam" id="PF24883"/>
    </source>
</evidence>
<feature type="repeat" description="ANK" evidence="2">
    <location>
        <begin position="789"/>
        <end position="821"/>
    </location>
</feature>
<dbReference type="Pfam" id="PF12796">
    <property type="entry name" value="Ank_2"/>
    <property type="match status" value="2"/>
</dbReference>
<feature type="domain" description="Nephrocystin 3-like N-terminal" evidence="5">
    <location>
        <begin position="201"/>
        <end position="365"/>
    </location>
</feature>
<dbReference type="InterPro" id="IPR056884">
    <property type="entry name" value="NPHP3-like_N"/>
</dbReference>
<dbReference type="Pfam" id="PF24883">
    <property type="entry name" value="NPHP3_N"/>
    <property type="match status" value="1"/>
</dbReference>
<sequence>MSFGFSVGDFVAVLQLANTIRERFVDAPHQFKAISNEVTGLSNVLRDIESVQSQQELTDWQKNVLVPVLKECYNVLIALGKVVDENCRLEPLEPSNPRSLRKRSRRVWKRVTWEPEEIQELRSRITLNIGLLNAFNGSLISKVTLATKDDVESLHKHQDTRGLRQEARGRGRKYNKILNWLTPIDYTPQQQDFFSRRQARTGQWFLDSREFQSWVNTDKQTLFCPGIPGAGKTILTSTVIEELTTRFCTDSTIGIAYIYCNFWRQDEQKIVDLLTSLLKQLVKGQTSLPVSVKELYDRHKRKRTWPSLEEISKSLQAVTALYSRVFIIVDALDECQISDECRQKFLSGIFDLQAKCRVNLFATSRPISDIEKEFKGNSALEIRASEDDVRRYLEGNIFRLPEFVAQSHELQEEIKTSIIQAVDGVFLLAQLYLESLAEKNSPKAIRAALKDLATGSGAYEYAYENAMIRINSQIKDQEELAKQVLSWIIYAKKQLTTTELQHALGVEVGKSKLDEENFPEIEDMVSVCAGLVTVDEESRIIRLVHYTTQEYFERTQSQWFPDGQNDITAICVSYLSFDEFESGICQTNEDFEQRLQSNKLYDYAAHNWGYHAREAPTSYQGVINFLQKEAHMEASSQALIAKKWYSTQKEYSQNFPKNITGLSLAVYFGVEGLVQLLLDQGADVKAADSDGRTPLHWASQNGHLEIAQLLLDHGADIKAAMFDGRTPLHRASEKGHLEMAKLLLGQGADINAAMFDGWTPLHFASKKGHLEMAQLLLDQGADVKAVASAGWTSLHWASSNGHHKLVQLLIDKGADTEAKASDGRTPLLWASKNEHDLVVKLLLKEKLANSSDHSALLLLDMALASGYKILVTCLLADHFVSVAHGTFSWLLDLKDAGFEAAEITSLLLKTANTGPWITFNRFDIPIPEGEVDIELHQPSCAHNKLLANANDSPHIDPVALHLKRDEMQRHVAAFCGIAGVFPPVKNGEDNSKLARFVRMKTSIIFNFERTESEEANYIRDSESGILSTDSFDIPPYLSPLSRPRSGSVSSGSSGHTTAPPIFSESSKISTATSTQSAGFNPTKPFGVTSTAMPQSLSRQRLISHLNQAMQGLISATLTLQQTGFCCNEFTVLTACEKSLGLPDKTSVVRMSTIQFSFLKRLANEIARLERDGISEASLSETVAASICIMDKLFQTQYPLLTTAHKLHLCSLTIQALCVGLVIYSQGHIGKLHPMFLVDPLTELTLQGTLADQPSITVERRQLACMGDMIGDEVFVFRMNQFSSQAPSNASAKSYLSATCEEIVDSWGPGYFIADSDAPYGERIYGLGIRGGIISPIPNLNTDSRLFHWGSEFDSHTSQSMTFDYREPILIGVATANTTYSQDTRETSEERETHGELDAHVPETEDTATPQHSRKTGEEHEGCKEFTDCNKHSPVNLNTACPLHIEESRRKSQSYLCSLGTAPDYWELTDIQPVIQGGNYVLLQVGATITKQSGIPLKRVLLDRWAREENLSLFEEPWGLQFAYEEPLFRYIDDLSVDGWEALRTEATSAIRSDHGFTDWAKKLKKHERKCMQTIFGKLLMLLKETGFDKSEKNFSILWPHDSDTRFCVKIRPEKDDLWYSMLRDTEWCATFAVTTSHCLETSKHKCRKTVAAAWCGAIVKKSGNYSIINVTGLENVAETYGSWYASCRAPSQSLK</sequence>
<gene>
    <name evidence="6" type="ORF">BP6252_03453</name>
</gene>
<feature type="repeat" description="ANK" evidence="2">
    <location>
        <begin position="756"/>
        <end position="788"/>
    </location>
</feature>
<keyword evidence="7" id="KW-1185">Reference proteome</keyword>
<dbReference type="InterPro" id="IPR054471">
    <property type="entry name" value="GPIID_WHD"/>
</dbReference>
<dbReference type="SUPFAM" id="SSF48403">
    <property type="entry name" value="Ankyrin repeat"/>
    <property type="match status" value="1"/>
</dbReference>
<accession>A0A3D8S895</accession>
<evidence type="ECO:0000256" key="3">
    <source>
        <dbReference type="SAM" id="MobiDB-lite"/>
    </source>
</evidence>
<feature type="region of interest" description="Disordered" evidence="3">
    <location>
        <begin position="1042"/>
        <end position="1067"/>
    </location>
</feature>
<dbReference type="PROSITE" id="PS50088">
    <property type="entry name" value="ANK_REPEAT"/>
    <property type="match status" value="5"/>
</dbReference>
<dbReference type="InterPro" id="IPR027417">
    <property type="entry name" value="P-loop_NTPase"/>
</dbReference>
<organism evidence="6 7">
    <name type="scientific">Coleophoma cylindrospora</name>
    <dbReference type="NCBI Taxonomy" id="1849047"/>
    <lineage>
        <taxon>Eukaryota</taxon>
        <taxon>Fungi</taxon>
        <taxon>Dikarya</taxon>
        <taxon>Ascomycota</taxon>
        <taxon>Pezizomycotina</taxon>
        <taxon>Leotiomycetes</taxon>
        <taxon>Helotiales</taxon>
        <taxon>Dermateaceae</taxon>
        <taxon>Coleophoma</taxon>
    </lineage>
</organism>
<dbReference type="Gene3D" id="1.25.40.20">
    <property type="entry name" value="Ankyrin repeat-containing domain"/>
    <property type="match status" value="3"/>
</dbReference>
<dbReference type="OrthoDB" id="195446at2759"/>
<protein>
    <submittedName>
        <fullName evidence="6">Uncharacterized protein</fullName>
    </submittedName>
</protein>
<feature type="region of interest" description="Disordered" evidence="3">
    <location>
        <begin position="1379"/>
        <end position="1417"/>
    </location>
</feature>
<comment type="caution">
    <text evidence="6">The sequence shown here is derived from an EMBL/GenBank/DDBJ whole genome shotgun (WGS) entry which is preliminary data.</text>
</comment>
<reference evidence="6 7" key="1">
    <citation type="journal article" date="2018" name="IMA Fungus">
        <title>IMA Genome-F 9: Draft genome sequence of Annulohypoxylon stygium, Aspergillus mulundensis, Berkeleyomyces basicola (syn. Thielaviopsis basicola), Ceratocystis smalleyi, two Cercospora beticola strains, Coleophoma cylindrospora, Fusarium fracticaudum, Phialophora cf. hyalina, and Morchella septimelata.</title>
        <authorList>
            <person name="Wingfield B.D."/>
            <person name="Bills G.F."/>
            <person name="Dong Y."/>
            <person name="Huang W."/>
            <person name="Nel W.J."/>
            <person name="Swalarsk-Parry B.S."/>
            <person name="Vaghefi N."/>
            <person name="Wilken P.M."/>
            <person name="An Z."/>
            <person name="de Beer Z.W."/>
            <person name="De Vos L."/>
            <person name="Chen L."/>
            <person name="Duong T.A."/>
            <person name="Gao Y."/>
            <person name="Hammerbacher A."/>
            <person name="Kikkert J.R."/>
            <person name="Li Y."/>
            <person name="Li H."/>
            <person name="Li K."/>
            <person name="Li Q."/>
            <person name="Liu X."/>
            <person name="Ma X."/>
            <person name="Naidoo K."/>
            <person name="Pethybridge S.J."/>
            <person name="Sun J."/>
            <person name="Steenkamp E.T."/>
            <person name="van der Nest M.A."/>
            <person name="van Wyk S."/>
            <person name="Wingfield M.J."/>
            <person name="Xiong C."/>
            <person name="Yue Q."/>
            <person name="Zhang X."/>
        </authorList>
    </citation>
    <scope>NUCLEOTIDE SEQUENCE [LARGE SCALE GENOMIC DNA]</scope>
    <source>
        <strain evidence="6 7">BP6252</strain>
    </source>
</reference>